<keyword evidence="3" id="KW-1185">Reference proteome</keyword>
<name>A0ABR2MK93_9ASPA</name>
<protein>
    <submittedName>
        <fullName evidence="2">Uncharacterized protein</fullName>
    </submittedName>
</protein>
<gene>
    <name evidence="2" type="ORF">KSP40_PGU018275</name>
</gene>
<evidence type="ECO:0000313" key="2">
    <source>
        <dbReference type="EMBL" id="KAK8964413.1"/>
    </source>
</evidence>
<dbReference type="InterPro" id="IPR035979">
    <property type="entry name" value="RBD_domain_sf"/>
</dbReference>
<evidence type="ECO:0000256" key="1">
    <source>
        <dbReference type="SAM" id="MobiDB-lite"/>
    </source>
</evidence>
<sequence length="202" mass="21826">MDDRPTGTGLVTFAKEGSMWDAVIGMDGKILNGEKLFVHEWRRRWDFGNGGGRSLPEGVWPSTNSGRPVVGEPAVAGSGQQLKFFFVAATGGSYVAGHRPPVVRRRGRRGTTGGQWPSTPQPPTNKKKNDPAHVPTEISKTCERESYFAGAEAGGEEISEKLQNSSRFLKSSSQGAVPNTYKTALAAGIEIFQPPELRQTDP</sequence>
<accession>A0ABR2MK93</accession>
<dbReference type="EMBL" id="JBBWWR010000007">
    <property type="protein sequence ID" value="KAK8964413.1"/>
    <property type="molecule type" value="Genomic_DNA"/>
</dbReference>
<dbReference type="Proteomes" id="UP001412067">
    <property type="component" value="Unassembled WGS sequence"/>
</dbReference>
<dbReference type="SUPFAM" id="SSF54928">
    <property type="entry name" value="RNA-binding domain, RBD"/>
    <property type="match status" value="1"/>
</dbReference>
<organism evidence="2 3">
    <name type="scientific">Platanthera guangdongensis</name>
    <dbReference type="NCBI Taxonomy" id="2320717"/>
    <lineage>
        <taxon>Eukaryota</taxon>
        <taxon>Viridiplantae</taxon>
        <taxon>Streptophyta</taxon>
        <taxon>Embryophyta</taxon>
        <taxon>Tracheophyta</taxon>
        <taxon>Spermatophyta</taxon>
        <taxon>Magnoliopsida</taxon>
        <taxon>Liliopsida</taxon>
        <taxon>Asparagales</taxon>
        <taxon>Orchidaceae</taxon>
        <taxon>Orchidoideae</taxon>
        <taxon>Orchideae</taxon>
        <taxon>Orchidinae</taxon>
        <taxon>Platanthera</taxon>
    </lineage>
</organism>
<feature type="region of interest" description="Disordered" evidence="1">
    <location>
        <begin position="97"/>
        <end position="134"/>
    </location>
</feature>
<evidence type="ECO:0000313" key="3">
    <source>
        <dbReference type="Proteomes" id="UP001412067"/>
    </source>
</evidence>
<proteinExistence type="predicted"/>
<reference evidence="2 3" key="1">
    <citation type="journal article" date="2022" name="Nat. Plants">
        <title>Genomes of leafy and leafless Platanthera orchids illuminate the evolution of mycoheterotrophy.</title>
        <authorList>
            <person name="Li M.H."/>
            <person name="Liu K.W."/>
            <person name="Li Z."/>
            <person name="Lu H.C."/>
            <person name="Ye Q.L."/>
            <person name="Zhang D."/>
            <person name="Wang J.Y."/>
            <person name="Li Y.F."/>
            <person name="Zhong Z.M."/>
            <person name="Liu X."/>
            <person name="Yu X."/>
            <person name="Liu D.K."/>
            <person name="Tu X.D."/>
            <person name="Liu B."/>
            <person name="Hao Y."/>
            <person name="Liao X.Y."/>
            <person name="Jiang Y.T."/>
            <person name="Sun W.H."/>
            <person name="Chen J."/>
            <person name="Chen Y.Q."/>
            <person name="Ai Y."/>
            <person name="Zhai J.W."/>
            <person name="Wu S.S."/>
            <person name="Zhou Z."/>
            <person name="Hsiao Y.Y."/>
            <person name="Wu W.L."/>
            <person name="Chen Y.Y."/>
            <person name="Lin Y.F."/>
            <person name="Hsu J.L."/>
            <person name="Li C.Y."/>
            <person name="Wang Z.W."/>
            <person name="Zhao X."/>
            <person name="Zhong W.Y."/>
            <person name="Ma X.K."/>
            <person name="Ma L."/>
            <person name="Huang J."/>
            <person name="Chen G.Z."/>
            <person name="Huang M.Z."/>
            <person name="Huang L."/>
            <person name="Peng D.H."/>
            <person name="Luo Y.B."/>
            <person name="Zou S.Q."/>
            <person name="Chen S.P."/>
            <person name="Lan S."/>
            <person name="Tsai W.C."/>
            <person name="Van de Peer Y."/>
            <person name="Liu Z.J."/>
        </authorList>
    </citation>
    <scope>NUCLEOTIDE SEQUENCE [LARGE SCALE GENOMIC DNA]</scope>
    <source>
        <strain evidence="2">Lor288</strain>
    </source>
</reference>
<comment type="caution">
    <text evidence="2">The sequence shown here is derived from an EMBL/GenBank/DDBJ whole genome shotgun (WGS) entry which is preliminary data.</text>
</comment>